<organism evidence="1">
    <name type="scientific">marine sediment metagenome</name>
    <dbReference type="NCBI Taxonomy" id="412755"/>
    <lineage>
        <taxon>unclassified sequences</taxon>
        <taxon>metagenomes</taxon>
        <taxon>ecological metagenomes</taxon>
    </lineage>
</organism>
<reference evidence="1" key="1">
    <citation type="journal article" date="2015" name="Nature">
        <title>Complex archaea that bridge the gap between prokaryotes and eukaryotes.</title>
        <authorList>
            <person name="Spang A."/>
            <person name="Saw J.H."/>
            <person name="Jorgensen S.L."/>
            <person name="Zaremba-Niedzwiedzka K."/>
            <person name="Martijn J."/>
            <person name="Lind A.E."/>
            <person name="van Eijk R."/>
            <person name="Schleper C."/>
            <person name="Guy L."/>
            <person name="Ettema T.J."/>
        </authorList>
    </citation>
    <scope>NUCLEOTIDE SEQUENCE</scope>
</reference>
<feature type="non-terminal residue" evidence="1">
    <location>
        <position position="72"/>
    </location>
</feature>
<gene>
    <name evidence="1" type="ORF">LCGC14_1905260</name>
</gene>
<dbReference type="PROSITE" id="PS51257">
    <property type="entry name" value="PROKAR_LIPOPROTEIN"/>
    <property type="match status" value="1"/>
</dbReference>
<dbReference type="AlphaFoldDB" id="A0A0F9FVC2"/>
<comment type="caution">
    <text evidence="1">The sequence shown here is derived from an EMBL/GenBank/DDBJ whole genome shotgun (WGS) entry which is preliminary data.</text>
</comment>
<protein>
    <submittedName>
        <fullName evidence="1">Uncharacterized protein</fullName>
    </submittedName>
</protein>
<accession>A0A0F9FVC2</accession>
<evidence type="ECO:0000313" key="1">
    <source>
        <dbReference type="EMBL" id="KKL90384.1"/>
    </source>
</evidence>
<sequence length="72" mass="7981">MIKQRKRDVVAATIAVILVCLAMAFLCGCTEAEQSPKQWGKGDPPVVWQETFGNENLARLNYMQSKIIDALA</sequence>
<name>A0A0F9FVC2_9ZZZZ</name>
<proteinExistence type="predicted"/>
<dbReference type="EMBL" id="LAZR01020022">
    <property type="protein sequence ID" value="KKL90384.1"/>
    <property type="molecule type" value="Genomic_DNA"/>
</dbReference>